<evidence type="ECO:0000313" key="6">
    <source>
        <dbReference type="EMBL" id="TFK99099.1"/>
    </source>
</evidence>
<dbReference type="GO" id="GO:0016559">
    <property type="term" value="P:peroxisome fission"/>
    <property type="evidence" value="ECO:0007669"/>
    <property type="project" value="InterPro"/>
</dbReference>
<protein>
    <recommendedName>
        <fullName evidence="8">Peroxisomal biogenesis factor 11</fullName>
    </recommendedName>
</protein>
<keyword evidence="1" id="KW-0962">Peroxisome biogenesis</keyword>
<dbReference type="EMBL" id="ML178835">
    <property type="protein sequence ID" value="TFK99099.1"/>
    <property type="molecule type" value="Genomic_DNA"/>
</dbReference>
<gene>
    <name evidence="6" type="ORF">BDV98DRAFT_183534</name>
</gene>
<keyword evidence="7" id="KW-1185">Reference proteome</keyword>
<evidence type="ECO:0000256" key="5">
    <source>
        <dbReference type="SAM" id="MobiDB-lite"/>
    </source>
</evidence>
<evidence type="ECO:0000313" key="7">
    <source>
        <dbReference type="Proteomes" id="UP000305067"/>
    </source>
</evidence>
<feature type="compositionally biased region" description="Gly residues" evidence="5">
    <location>
        <begin position="20"/>
        <end position="31"/>
    </location>
</feature>
<proteinExistence type="predicted"/>
<evidence type="ECO:0000256" key="4">
    <source>
        <dbReference type="ARBA" id="ARBA00046271"/>
    </source>
</evidence>
<comment type="subcellular location">
    <subcellularLocation>
        <location evidence="4">Peroxisome membrane</location>
    </subcellularLocation>
</comment>
<dbReference type="Pfam" id="PF05648">
    <property type="entry name" value="PEX11"/>
    <property type="match status" value="1"/>
</dbReference>
<dbReference type="PANTHER" id="PTHR12652:SF19">
    <property type="entry name" value="PEROXISOMAL BIOGENESIS FACTOR 11"/>
    <property type="match status" value="1"/>
</dbReference>
<dbReference type="OrthoDB" id="411017at2759"/>
<dbReference type="GO" id="GO:0005778">
    <property type="term" value="C:peroxisomal membrane"/>
    <property type="evidence" value="ECO:0007669"/>
    <property type="project" value="UniProtKB-SubCell"/>
</dbReference>
<keyword evidence="3" id="KW-0576">Peroxisome</keyword>
<dbReference type="AlphaFoldDB" id="A0A5C3QDE3"/>
<name>A0A5C3QDE3_9AGAR</name>
<reference evidence="6 7" key="1">
    <citation type="journal article" date="2019" name="Nat. Ecol. Evol.">
        <title>Megaphylogeny resolves global patterns of mushroom evolution.</title>
        <authorList>
            <person name="Varga T."/>
            <person name="Krizsan K."/>
            <person name="Foldi C."/>
            <person name="Dima B."/>
            <person name="Sanchez-Garcia M."/>
            <person name="Sanchez-Ramirez S."/>
            <person name="Szollosi G.J."/>
            <person name="Szarkandi J.G."/>
            <person name="Papp V."/>
            <person name="Albert L."/>
            <person name="Andreopoulos W."/>
            <person name="Angelini C."/>
            <person name="Antonin V."/>
            <person name="Barry K.W."/>
            <person name="Bougher N.L."/>
            <person name="Buchanan P."/>
            <person name="Buyck B."/>
            <person name="Bense V."/>
            <person name="Catcheside P."/>
            <person name="Chovatia M."/>
            <person name="Cooper J."/>
            <person name="Damon W."/>
            <person name="Desjardin D."/>
            <person name="Finy P."/>
            <person name="Geml J."/>
            <person name="Haridas S."/>
            <person name="Hughes K."/>
            <person name="Justo A."/>
            <person name="Karasinski D."/>
            <person name="Kautmanova I."/>
            <person name="Kiss B."/>
            <person name="Kocsube S."/>
            <person name="Kotiranta H."/>
            <person name="LaButti K.M."/>
            <person name="Lechner B.E."/>
            <person name="Liimatainen K."/>
            <person name="Lipzen A."/>
            <person name="Lukacs Z."/>
            <person name="Mihaltcheva S."/>
            <person name="Morgado L.N."/>
            <person name="Niskanen T."/>
            <person name="Noordeloos M.E."/>
            <person name="Ohm R.A."/>
            <person name="Ortiz-Santana B."/>
            <person name="Ovrebo C."/>
            <person name="Racz N."/>
            <person name="Riley R."/>
            <person name="Savchenko A."/>
            <person name="Shiryaev A."/>
            <person name="Soop K."/>
            <person name="Spirin V."/>
            <person name="Szebenyi C."/>
            <person name="Tomsovsky M."/>
            <person name="Tulloss R.E."/>
            <person name="Uehling J."/>
            <person name="Grigoriev I.V."/>
            <person name="Vagvolgyi C."/>
            <person name="Papp T."/>
            <person name="Martin F.M."/>
            <person name="Miettinen O."/>
            <person name="Hibbett D.S."/>
            <person name="Nagy L.G."/>
        </authorList>
    </citation>
    <scope>NUCLEOTIDE SEQUENCE [LARGE SCALE GENOMIC DNA]</scope>
    <source>
        <strain evidence="6 7">CBS 309.79</strain>
    </source>
</reference>
<evidence type="ECO:0000256" key="1">
    <source>
        <dbReference type="ARBA" id="ARBA00022593"/>
    </source>
</evidence>
<feature type="region of interest" description="Disordered" evidence="5">
    <location>
        <begin position="1"/>
        <end position="58"/>
    </location>
</feature>
<dbReference type="Proteomes" id="UP000305067">
    <property type="component" value="Unassembled WGS sequence"/>
</dbReference>
<evidence type="ECO:0000256" key="2">
    <source>
        <dbReference type="ARBA" id="ARBA00023136"/>
    </source>
</evidence>
<dbReference type="PANTHER" id="PTHR12652">
    <property type="entry name" value="PEROXISOMAL BIOGENESIS FACTOR 11"/>
    <property type="match status" value="1"/>
</dbReference>
<evidence type="ECO:0000256" key="3">
    <source>
        <dbReference type="ARBA" id="ARBA00023140"/>
    </source>
</evidence>
<dbReference type="InterPro" id="IPR008733">
    <property type="entry name" value="PEX11"/>
</dbReference>
<dbReference type="STRING" id="1884261.A0A5C3QDE3"/>
<sequence length="373" mass="41434">MSHISFPGAPSASTSHDGQFFGGHGVGGGFSDGSSSFQMNPLSSHPPRTPRPSNVSSSVHHVYGGQIYEDKTETGSVADDTELAEEDAEATRLSATVIRKERVLQDMLLTSNGRDKVFKLIQYSIRLYLLFHIPLTRSRLLKNKPRVAWEAELVKRLNSTASGMSFTRKFLLLFNWLSPLNTITAQQTTHLSSAKSTSNASKTFLQTLLYTPPPVLLELVQAIADDVSTLSLMGMLGKRTGDRAGRFADWCWFFATLVGLVENGVERQVMGYREREVESRLYIESMAGATAKSAGKLSKHDEKELSILHRQSYWLEVTRAKLAMDLIFVSYDLFKIKRGSKSVKTFAGLTSAILSFSKLYDRHRTTLAKVKVA</sequence>
<organism evidence="6 7">
    <name type="scientific">Pterulicium gracile</name>
    <dbReference type="NCBI Taxonomy" id="1884261"/>
    <lineage>
        <taxon>Eukaryota</taxon>
        <taxon>Fungi</taxon>
        <taxon>Dikarya</taxon>
        <taxon>Basidiomycota</taxon>
        <taxon>Agaricomycotina</taxon>
        <taxon>Agaricomycetes</taxon>
        <taxon>Agaricomycetidae</taxon>
        <taxon>Agaricales</taxon>
        <taxon>Pleurotineae</taxon>
        <taxon>Pterulaceae</taxon>
        <taxon>Pterulicium</taxon>
    </lineage>
</organism>
<accession>A0A5C3QDE3</accession>
<evidence type="ECO:0008006" key="8">
    <source>
        <dbReference type="Google" id="ProtNLM"/>
    </source>
</evidence>
<keyword evidence="2" id="KW-0472">Membrane</keyword>